<evidence type="ECO:0000256" key="1">
    <source>
        <dbReference type="ARBA" id="ARBA00022618"/>
    </source>
</evidence>
<dbReference type="OMA" id="TDENSEF"/>
<name>A0A354Z0P0_9FIRM</name>
<keyword evidence="3 5" id="KW-0131">Cell cycle</keyword>
<dbReference type="Proteomes" id="UP000263273">
    <property type="component" value="Unassembled WGS sequence"/>
</dbReference>
<comment type="caution">
    <text evidence="6">The sequence shown here is derived from an EMBL/GenBank/DDBJ whole genome shotgun (WGS) entry which is preliminary data.</text>
</comment>
<evidence type="ECO:0000313" key="6">
    <source>
        <dbReference type="EMBL" id="HBK54531.1"/>
    </source>
</evidence>
<evidence type="ECO:0000256" key="5">
    <source>
        <dbReference type="HAMAP-Rule" id="MF_01197"/>
    </source>
</evidence>
<protein>
    <recommendedName>
        <fullName evidence="5">Cell division protein SepF</fullName>
    </recommendedName>
</protein>
<reference evidence="6 7" key="1">
    <citation type="journal article" date="2018" name="Nat. Biotechnol.">
        <title>A standardized bacterial taxonomy based on genome phylogeny substantially revises the tree of life.</title>
        <authorList>
            <person name="Parks D.H."/>
            <person name="Chuvochina M."/>
            <person name="Waite D.W."/>
            <person name="Rinke C."/>
            <person name="Skarshewski A."/>
            <person name="Chaumeil P.A."/>
            <person name="Hugenholtz P."/>
        </authorList>
    </citation>
    <scope>NUCLEOTIDE SEQUENCE [LARGE SCALE GENOMIC DNA]</scope>
    <source>
        <strain evidence="6">UBA10948</strain>
    </source>
</reference>
<dbReference type="GO" id="GO:0043093">
    <property type="term" value="P:FtsZ-dependent cytokinesis"/>
    <property type="evidence" value="ECO:0007669"/>
    <property type="project" value="UniProtKB-UniRule"/>
</dbReference>
<keyword evidence="5" id="KW-0963">Cytoplasm</keyword>
<dbReference type="HAMAP" id="MF_01197">
    <property type="entry name" value="SepF"/>
    <property type="match status" value="1"/>
</dbReference>
<comment type="similarity">
    <text evidence="5">Belongs to the SepF family.</text>
</comment>
<dbReference type="PANTHER" id="PTHR35798:SF1">
    <property type="entry name" value="CELL DIVISION PROTEIN SEPF"/>
    <property type="match status" value="1"/>
</dbReference>
<gene>
    <name evidence="5" type="primary">sepF</name>
    <name evidence="6" type="ORF">DDZ44_11405</name>
</gene>
<comment type="subcellular location">
    <subcellularLocation>
        <location evidence="5">Cytoplasm</location>
    </subcellularLocation>
    <text evidence="5">Localizes to the division site, in a FtsZ-dependent manner.</text>
</comment>
<dbReference type="InterPro" id="IPR007561">
    <property type="entry name" value="Cell_div_SepF/SepF-rel"/>
</dbReference>
<dbReference type="GO" id="GO:0005737">
    <property type="term" value="C:cytoplasm"/>
    <property type="evidence" value="ECO:0007669"/>
    <property type="project" value="UniProtKB-SubCell"/>
</dbReference>
<accession>A0A354Z0P0</accession>
<comment type="function">
    <text evidence="4 5">Cell division protein that is part of the divisome complex and is recruited early to the Z-ring. Probably stimulates Z-ring formation, perhaps through the cross-linking of FtsZ protofilaments. Its function overlaps with FtsA.</text>
</comment>
<dbReference type="InterPro" id="IPR038594">
    <property type="entry name" value="SepF-like_sf"/>
</dbReference>
<organism evidence="6 7">
    <name type="scientific">Syntrophomonas wolfei</name>
    <dbReference type="NCBI Taxonomy" id="863"/>
    <lineage>
        <taxon>Bacteria</taxon>
        <taxon>Bacillati</taxon>
        <taxon>Bacillota</taxon>
        <taxon>Clostridia</taxon>
        <taxon>Eubacteriales</taxon>
        <taxon>Syntrophomonadaceae</taxon>
        <taxon>Syntrophomonas</taxon>
    </lineage>
</organism>
<dbReference type="Gene3D" id="3.30.110.150">
    <property type="entry name" value="SepF-like protein"/>
    <property type="match status" value="1"/>
</dbReference>
<evidence type="ECO:0000313" key="7">
    <source>
        <dbReference type="Proteomes" id="UP000263273"/>
    </source>
</evidence>
<evidence type="ECO:0000256" key="2">
    <source>
        <dbReference type="ARBA" id="ARBA00023210"/>
    </source>
</evidence>
<comment type="subunit">
    <text evidence="5">Homodimer. Interacts with FtsZ.</text>
</comment>
<keyword evidence="2 5" id="KW-0717">Septation</keyword>
<evidence type="ECO:0000256" key="3">
    <source>
        <dbReference type="ARBA" id="ARBA00023306"/>
    </source>
</evidence>
<evidence type="ECO:0000256" key="4">
    <source>
        <dbReference type="ARBA" id="ARBA00044936"/>
    </source>
</evidence>
<dbReference type="STRING" id="378794.GCA_001570625_01124"/>
<dbReference type="RefSeq" id="WP_011640374.1">
    <property type="nucleotide sequence ID" value="NZ_DCDX01000079.1"/>
</dbReference>
<dbReference type="InterPro" id="IPR023052">
    <property type="entry name" value="Cell_div_SepF"/>
</dbReference>
<dbReference type="SMR" id="A0A354Z0P0"/>
<dbReference type="EMBL" id="DNZF01000248">
    <property type="protein sequence ID" value="HBK54531.1"/>
    <property type="molecule type" value="Genomic_DNA"/>
</dbReference>
<dbReference type="PANTHER" id="PTHR35798">
    <property type="entry name" value="CELL DIVISION PROTEIN SEPF"/>
    <property type="match status" value="1"/>
</dbReference>
<proteinExistence type="inferred from homology"/>
<keyword evidence="1 5" id="KW-0132">Cell division</keyword>
<dbReference type="AlphaFoldDB" id="A0A354Z0P0"/>
<dbReference type="Pfam" id="PF04472">
    <property type="entry name" value="SepF"/>
    <property type="match status" value="1"/>
</dbReference>
<dbReference type="GO" id="GO:0000917">
    <property type="term" value="P:division septum assembly"/>
    <property type="evidence" value="ECO:0007669"/>
    <property type="project" value="UniProtKB-KW"/>
</dbReference>
<sequence length="142" mass="16212">MGVMDGLWRWLGVEREEVREEIIELPAYSEENQRGPTNVVSIHSNKTFKVVVCEPESFDEVQVLADHLKSRKQLILNFDNTPPEVSQRIIDFISGTTYSLEGHSQQLGKNIFIFTPSNVEIAKDHRSLMRKHGFANPFGGEK</sequence>